<evidence type="ECO:0000313" key="1">
    <source>
        <dbReference type="EMBL" id="MTD17531.1"/>
    </source>
</evidence>
<accession>A0A7X2UVD9</accession>
<dbReference type="AlphaFoldDB" id="A0A7X2UVD9"/>
<name>A0A7X2UVD9_9PSED</name>
<keyword evidence="2" id="KW-1185">Reference proteome</keyword>
<evidence type="ECO:0000313" key="2">
    <source>
        <dbReference type="Proteomes" id="UP000431485"/>
    </source>
</evidence>
<reference evidence="1 2" key="1">
    <citation type="submission" date="2019-11" db="EMBL/GenBank/DDBJ databases">
        <title>Pseudmonas karstica sp. nov. and Pseudomonas spelaei sp. nov. from caves.</title>
        <authorList>
            <person name="Zeman M."/>
        </authorList>
    </citation>
    <scope>NUCLEOTIDE SEQUENCE [LARGE SCALE GENOMIC DNA]</scope>
    <source>
        <strain evidence="1 2">CCM 7891</strain>
    </source>
</reference>
<proteinExistence type="predicted"/>
<dbReference type="Proteomes" id="UP000431485">
    <property type="component" value="Unassembled WGS sequence"/>
</dbReference>
<dbReference type="EMBL" id="WLYI01000001">
    <property type="protein sequence ID" value="MTD17531.1"/>
    <property type="molecule type" value="Genomic_DNA"/>
</dbReference>
<protein>
    <submittedName>
        <fullName evidence="1">Uncharacterized protein</fullName>
    </submittedName>
</protein>
<dbReference type="OrthoDB" id="2680225at2"/>
<dbReference type="RefSeq" id="WP_154741317.1">
    <property type="nucleotide sequence ID" value="NZ_JBHSTG010000004.1"/>
</dbReference>
<sequence>MLDTLHSANFNWAAVTIEPDSANDKVDIAWELSDGKLRVQQVKSSQNQITLADATSWCAELKASGPADNYQLILAGPIAASVIKNSPFDGVEVPVPFSLDTLALTDQAITKVDRYLMAKGIVPLSLPIRESLVYIISARLLEGAVQGKRLSREEFDGWMLYWITSAYPEAIQNRLSANCSSLWSSIELVSPVELSKRAFEIIAPITIVNGGLMTTVVEWFLLRISSDSLEMRYRPSVVLIDDSTDIKIRRSKARPFGEFAVSPQTAVYNSLLFVPIDKSGYNISEWPHGDYHLQMYVKYFGVDAPQSIKEATVNISANECAVLGTTNTMHISLSNLESYLDNF</sequence>
<organism evidence="1 2">
    <name type="scientific">Pseudomonas karstica</name>
    <dbReference type="NCBI Taxonomy" id="1055468"/>
    <lineage>
        <taxon>Bacteria</taxon>
        <taxon>Pseudomonadati</taxon>
        <taxon>Pseudomonadota</taxon>
        <taxon>Gammaproteobacteria</taxon>
        <taxon>Pseudomonadales</taxon>
        <taxon>Pseudomonadaceae</taxon>
        <taxon>Pseudomonas</taxon>
    </lineage>
</organism>
<comment type="caution">
    <text evidence="1">The sequence shown here is derived from an EMBL/GenBank/DDBJ whole genome shotgun (WGS) entry which is preliminary data.</text>
</comment>
<gene>
    <name evidence="1" type="ORF">GIR22_00020</name>
</gene>